<sequence>VAVGSNVEVGSGVADGVGDVGDTSGVGVSVGVVTLGDGVGDIGAASGVGVADGMITAGDGVNVGRGVIVTGGGGHPRNQVHTKPISTATAANAVAGFFQTGLG</sequence>
<organism evidence="1">
    <name type="scientific">marine sediment metagenome</name>
    <dbReference type="NCBI Taxonomy" id="412755"/>
    <lineage>
        <taxon>unclassified sequences</taxon>
        <taxon>metagenomes</taxon>
        <taxon>ecological metagenomes</taxon>
    </lineage>
</organism>
<protein>
    <submittedName>
        <fullName evidence="1">Uncharacterized protein</fullName>
    </submittedName>
</protein>
<accession>X1SME4</accession>
<reference evidence="1" key="1">
    <citation type="journal article" date="2014" name="Front. Microbiol.">
        <title>High frequency of phylogenetically diverse reductive dehalogenase-homologous genes in deep subseafloor sedimentary metagenomes.</title>
        <authorList>
            <person name="Kawai M."/>
            <person name="Futagami T."/>
            <person name="Toyoda A."/>
            <person name="Takaki Y."/>
            <person name="Nishi S."/>
            <person name="Hori S."/>
            <person name="Arai W."/>
            <person name="Tsubouchi T."/>
            <person name="Morono Y."/>
            <person name="Uchiyama I."/>
            <person name="Ito T."/>
            <person name="Fujiyama A."/>
            <person name="Inagaki F."/>
            <person name="Takami H."/>
        </authorList>
    </citation>
    <scope>NUCLEOTIDE SEQUENCE</scope>
    <source>
        <strain evidence="1">Expedition CK06-06</strain>
    </source>
</reference>
<evidence type="ECO:0000313" key="1">
    <source>
        <dbReference type="EMBL" id="GAI76520.1"/>
    </source>
</evidence>
<comment type="caution">
    <text evidence="1">The sequence shown here is derived from an EMBL/GenBank/DDBJ whole genome shotgun (WGS) entry which is preliminary data.</text>
</comment>
<dbReference type="AlphaFoldDB" id="X1SME4"/>
<name>X1SME4_9ZZZZ</name>
<feature type="non-terminal residue" evidence="1">
    <location>
        <position position="1"/>
    </location>
</feature>
<gene>
    <name evidence="1" type="ORF">S12H4_20584</name>
</gene>
<proteinExistence type="predicted"/>
<dbReference type="EMBL" id="BARW01010458">
    <property type="protein sequence ID" value="GAI76520.1"/>
    <property type="molecule type" value="Genomic_DNA"/>
</dbReference>